<feature type="region of interest" description="Disordered" evidence="1">
    <location>
        <begin position="1"/>
        <end position="126"/>
    </location>
</feature>
<dbReference type="InterPro" id="IPR011990">
    <property type="entry name" value="TPR-like_helical_dom_sf"/>
</dbReference>
<dbReference type="AlphaFoldDB" id="A0A3D8S5S8"/>
<dbReference type="EMBL" id="PVWQ01000005">
    <property type="protein sequence ID" value="RDW81663.1"/>
    <property type="molecule type" value="Genomic_DNA"/>
</dbReference>
<evidence type="ECO:0008006" key="4">
    <source>
        <dbReference type="Google" id="ProtNLM"/>
    </source>
</evidence>
<proteinExistence type="predicted"/>
<dbReference type="Gene3D" id="1.25.40.10">
    <property type="entry name" value="Tetratricopeptide repeat domain"/>
    <property type="match status" value="1"/>
</dbReference>
<dbReference type="OrthoDB" id="2148946at2759"/>
<accession>A0A3D8S5S8</accession>
<dbReference type="GO" id="GO:0010972">
    <property type="term" value="P:negative regulation of G2/M transition of mitotic cell cycle"/>
    <property type="evidence" value="ECO:0007669"/>
    <property type="project" value="TreeGrafter"/>
</dbReference>
<evidence type="ECO:0000256" key="1">
    <source>
        <dbReference type="SAM" id="MobiDB-lite"/>
    </source>
</evidence>
<feature type="compositionally biased region" description="Low complexity" evidence="1">
    <location>
        <begin position="103"/>
        <end position="114"/>
    </location>
</feature>
<dbReference type="Proteomes" id="UP000256690">
    <property type="component" value="Unassembled WGS sequence"/>
</dbReference>
<dbReference type="PANTHER" id="PTHR43628:SF1">
    <property type="entry name" value="CHITIN SYNTHASE REGULATORY FACTOR 2-RELATED"/>
    <property type="match status" value="1"/>
</dbReference>
<dbReference type="STRING" id="1810919.A0A3D8S5S8"/>
<name>A0A3D8S5S8_9EURO</name>
<gene>
    <name evidence="2" type="ORF">DSM5745_05220</name>
</gene>
<feature type="compositionally biased region" description="Basic and acidic residues" evidence="1">
    <location>
        <begin position="93"/>
        <end position="102"/>
    </location>
</feature>
<protein>
    <recommendedName>
        <fullName evidence="4">HCP-like protein</fullName>
    </recommendedName>
</protein>
<dbReference type="InterPro" id="IPR052945">
    <property type="entry name" value="Mitotic_Regulator"/>
</dbReference>
<evidence type="ECO:0000313" key="3">
    <source>
        <dbReference type="Proteomes" id="UP000256690"/>
    </source>
</evidence>
<reference evidence="2 3" key="1">
    <citation type="journal article" date="2018" name="IMA Fungus">
        <title>IMA Genome-F 9: Draft genome sequence of Annulohypoxylon stygium, Aspergillus mulundensis, Berkeleyomyces basicola (syn. Thielaviopsis basicola), Ceratocystis smalleyi, two Cercospora beticola strains, Coleophoma cylindrospora, Fusarium fracticaudum, Phialophora cf. hyalina, and Morchella septimelata.</title>
        <authorList>
            <person name="Wingfield B.D."/>
            <person name="Bills G.F."/>
            <person name="Dong Y."/>
            <person name="Huang W."/>
            <person name="Nel W.J."/>
            <person name="Swalarsk-Parry B.S."/>
            <person name="Vaghefi N."/>
            <person name="Wilken P.M."/>
            <person name="An Z."/>
            <person name="de Beer Z.W."/>
            <person name="De Vos L."/>
            <person name="Chen L."/>
            <person name="Duong T.A."/>
            <person name="Gao Y."/>
            <person name="Hammerbacher A."/>
            <person name="Kikkert J.R."/>
            <person name="Li Y."/>
            <person name="Li H."/>
            <person name="Li K."/>
            <person name="Li Q."/>
            <person name="Liu X."/>
            <person name="Ma X."/>
            <person name="Naidoo K."/>
            <person name="Pethybridge S.J."/>
            <person name="Sun J."/>
            <person name="Steenkamp E.T."/>
            <person name="van der Nest M.A."/>
            <person name="van Wyk S."/>
            <person name="Wingfield M.J."/>
            <person name="Xiong C."/>
            <person name="Yue Q."/>
            <person name="Zhang X."/>
        </authorList>
    </citation>
    <scope>NUCLEOTIDE SEQUENCE [LARGE SCALE GENOMIC DNA]</scope>
    <source>
        <strain evidence="2 3">DSM 5745</strain>
    </source>
</reference>
<evidence type="ECO:0000313" key="2">
    <source>
        <dbReference type="EMBL" id="RDW81663.1"/>
    </source>
</evidence>
<dbReference type="RefSeq" id="XP_026604716.1">
    <property type="nucleotide sequence ID" value="XM_026747236.1"/>
</dbReference>
<dbReference type="InterPro" id="IPR006597">
    <property type="entry name" value="Sel1-like"/>
</dbReference>
<dbReference type="GeneID" id="38115590"/>
<dbReference type="SMART" id="SM00671">
    <property type="entry name" value="SEL1"/>
    <property type="match status" value="3"/>
</dbReference>
<sequence length="373" mass="40698">MPLREILHKKDRLDNASDQYSPGTFDAHANPVPEIRFIRSDTTTQEIIIPPSQPGDDEDRLASPRPSSSSSHRRSLNPFHRSRTPSESQEPGSPREPRERRLSNFLRRGSSSSSVNLPPDLPRIAFNAGDDQEREAQWEKRATVLAQRSPQYGSPSHSPAPSTSLGSENVRPRSRSSSHSRVNDPQGDVNILEAIRLHEAGELEQSTNMFARLADPNGANNALSQVLYGLALRHGWGCTPDPETAVNYLSAAASNSASIEAQALEAGLKKGGAAKGELVLAIFELGNCFRNGWGVKKDPAAARQYFETAANLGDADAMNEAAWCYLEGFGGKKDKVSGWLNDLPLRKAVALIFTWASMLLSRFTVLAPLNPNP</sequence>
<dbReference type="GO" id="GO:0032153">
    <property type="term" value="C:cell division site"/>
    <property type="evidence" value="ECO:0007669"/>
    <property type="project" value="TreeGrafter"/>
</dbReference>
<keyword evidence="3" id="KW-1185">Reference proteome</keyword>
<feature type="compositionally biased region" description="Basic residues" evidence="1">
    <location>
        <begin position="71"/>
        <end position="83"/>
    </location>
</feature>
<feature type="compositionally biased region" description="Polar residues" evidence="1">
    <location>
        <begin position="146"/>
        <end position="167"/>
    </location>
</feature>
<organism evidence="2 3">
    <name type="scientific">Aspergillus mulundensis</name>
    <dbReference type="NCBI Taxonomy" id="1810919"/>
    <lineage>
        <taxon>Eukaryota</taxon>
        <taxon>Fungi</taxon>
        <taxon>Dikarya</taxon>
        <taxon>Ascomycota</taxon>
        <taxon>Pezizomycotina</taxon>
        <taxon>Eurotiomycetes</taxon>
        <taxon>Eurotiomycetidae</taxon>
        <taxon>Eurotiales</taxon>
        <taxon>Aspergillaceae</taxon>
        <taxon>Aspergillus</taxon>
        <taxon>Aspergillus subgen. Nidulantes</taxon>
    </lineage>
</organism>
<comment type="caution">
    <text evidence="2">The sequence shown here is derived from an EMBL/GenBank/DDBJ whole genome shotgun (WGS) entry which is preliminary data.</text>
</comment>
<dbReference type="PANTHER" id="PTHR43628">
    <property type="entry name" value="ACTIVATOR OF C KINASE PROTEIN 1-RELATED"/>
    <property type="match status" value="1"/>
</dbReference>
<dbReference type="Pfam" id="PF08238">
    <property type="entry name" value="Sel1"/>
    <property type="match status" value="3"/>
</dbReference>
<dbReference type="SUPFAM" id="SSF81901">
    <property type="entry name" value="HCP-like"/>
    <property type="match status" value="1"/>
</dbReference>
<feature type="compositionally biased region" description="Basic and acidic residues" evidence="1">
    <location>
        <begin position="1"/>
        <end position="15"/>
    </location>
</feature>
<feature type="region of interest" description="Disordered" evidence="1">
    <location>
        <begin position="146"/>
        <end position="187"/>
    </location>
</feature>